<dbReference type="CDD" id="cd17293">
    <property type="entry name" value="RMtype1_S_Ppo21ORF8840P_TRD1-CR1_like"/>
    <property type="match status" value="1"/>
</dbReference>
<dbReference type="EMBL" id="CP001799">
    <property type="protein sequence ID" value="ADE16973.1"/>
    <property type="molecule type" value="Genomic_DNA"/>
</dbReference>
<dbReference type="REBASE" id="25088">
    <property type="entry name" value="S.NhaNc4ORF3964P"/>
</dbReference>
<reference evidence="5 6" key="1">
    <citation type="submission" date="2009-10" db="EMBL/GenBank/DDBJ databases">
        <title>Complete genome sequence of Nitrosococcus halophilus Nc4, a salt-adapted, aerobic obligate ammonia-oxidizing sulfur purple bacterium.</title>
        <authorList>
            <consortium name="US DOE Joint Genome Institute"/>
            <person name="Campbell M.A."/>
            <person name="Malfatti S.A."/>
            <person name="Chain P.S.G."/>
            <person name="Heidelberg J.F."/>
            <person name="Ward N.L."/>
            <person name="Ward B.B."/>
            <person name="Klotz M.G."/>
        </authorList>
    </citation>
    <scope>NUCLEOTIDE SEQUENCE [LARGE SCALE GENOMIC DNA]</scope>
    <source>
        <strain evidence="6">Nc4</strain>
        <plasmid evidence="6">Plasmid pNHAL01</plasmid>
    </source>
</reference>
<dbReference type="PANTHER" id="PTHR30408:SF12">
    <property type="entry name" value="TYPE I RESTRICTION ENZYME MJAVIII SPECIFICITY SUBUNIT"/>
    <property type="match status" value="1"/>
</dbReference>
<dbReference type="InterPro" id="IPR000055">
    <property type="entry name" value="Restrct_endonuc_typeI_TRD"/>
</dbReference>
<evidence type="ECO:0000313" key="6">
    <source>
        <dbReference type="Proteomes" id="UP000001844"/>
    </source>
</evidence>
<dbReference type="SUPFAM" id="SSF116734">
    <property type="entry name" value="DNA methylase specificity domain"/>
    <property type="match status" value="2"/>
</dbReference>
<dbReference type="OrthoDB" id="398435at2"/>
<keyword evidence="6" id="KW-1185">Reference proteome</keyword>
<dbReference type="Pfam" id="PF01420">
    <property type="entry name" value="Methylase_S"/>
    <property type="match status" value="1"/>
</dbReference>
<evidence type="ECO:0000256" key="1">
    <source>
        <dbReference type="ARBA" id="ARBA00010923"/>
    </source>
</evidence>
<comment type="similarity">
    <text evidence="1">Belongs to the type-I restriction system S methylase family.</text>
</comment>
<evidence type="ECO:0000259" key="4">
    <source>
        <dbReference type="Pfam" id="PF01420"/>
    </source>
</evidence>
<dbReference type="KEGG" id="nhl:Nhal_3963"/>
<protein>
    <submittedName>
        <fullName evidence="5">Restriction modification system DNA specificity domain protein</fullName>
    </submittedName>
</protein>
<dbReference type="eggNOG" id="COG0732">
    <property type="taxonomic scope" value="Bacteria"/>
</dbReference>
<dbReference type="Gene3D" id="3.90.220.20">
    <property type="entry name" value="DNA methylase specificity domains"/>
    <property type="match status" value="2"/>
</dbReference>
<keyword evidence="3" id="KW-0238">DNA-binding</keyword>
<geneLocation type="plasmid" evidence="5 6">
    <name>pNHAL01</name>
</geneLocation>
<keyword evidence="2" id="KW-0680">Restriction system</keyword>
<dbReference type="InterPro" id="IPR044946">
    <property type="entry name" value="Restrct_endonuc_typeI_TRD_sf"/>
</dbReference>
<evidence type="ECO:0000256" key="2">
    <source>
        <dbReference type="ARBA" id="ARBA00022747"/>
    </source>
</evidence>
<feature type="domain" description="Type I restriction modification DNA specificity" evidence="4">
    <location>
        <begin position="6"/>
        <end position="170"/>
    </location>
</feature>
<gene>
    <name evidence="5" type="ORF">Nhal_3963</name>
</gene>
<dbReference type="GO" id="GO:0003677">
    <property type="term" value="F:DNA binding"/>
    <property type="evidence" value="ECO:0007669"/>
    <property type="project" value="UniProtKB-KW"/>
</dbReference>
<evidence type="ECO:0000256" key="3">
    <source>
        <dbReference type="ARBA" id="ARBA00023125"/>
    </source>
</evidence>
<organism evidence="5 6">
    <name type="scientific">Nitrosococcus halophilus (strain Nc4)</name>
    <dbReference type="NCBI Taxonomy" id="472759"/>
    <lineage>
        <taxon>Bacteria</taxon>
        <taxon>Pseudomonadati</taxon>
        <taxon>Pseudomonadota</taxon>
        <taxon>Gammaproteobacteria</taxon>
        <taxon>Chromatiales</taxon>
        <taxon>Chromatiaceae</taxon>
        <taxon>Nitrosococcus</taxon>
    </lineage>
</organism>
<evidence type="ECO:0000313" key="5">
    <source>
        <dbReference type="EMBL" id="ADE16973.1"/>
    </source>
</evidence>
<dbReference type="RefSeq" id="WP_013028075.1">
    <property type="nucleotide sequence ID" value="NC_013958.1"/>
</dbReference>
<dbReference type="HOGENOM" id="CLU_021095_10_1_6"/>
<dbReference type="AlphaFoldDB" id="D5C5B9"/>
<dbReference type="PANTHER" id="PTHR30408">
    <property type="entry name" value="TYPE-1 RESTRICTION ENZYME ECOKI SPECIFICITY PROTEIN"/>
    <property type="match status" value="1"/>
</dbReference>
<dbReference type="GO" id="GO:0009307">
    <property type="term" value="P:DNA restriction-modification system"/>
    <property type="evidence" value="ECO:0007669"/>
    <property type="project" value="UniProtKB-KW"/>
</dbReference>
<proteinExistence type="inferred from homology"/>
<dbReference type="Proteomes" id="UP000001844">
    <property type="component" value="Plasmid pNHAL01"/>
</dbReference>
<keyword evidence="5" id="KW-0614">Plasmid</keyword>
<sequence>MNFNLPQGWKLAKLGEVGEVITGSTPSTSKPEYYGSEVPFVTPVDLDNDDPVTKAQNYLSRSGASQARLLPPDAVMVCCIGSLGKVGIAGIQLATNQQINSLIFDKSKILPRYGYHFCKTLKPILEHMAPSTTVAIVNKSRFSEITIPFPPLPEQRRLAAILDKADAIRRKRQRAIVLTEDFLRSAFLEMFGDPVTNPKGWGAGTIDEVVSNPKEDIRCGPFGTQLKVRELVPEGIPLLGIENVHNDHFVSNTEKFLTEKKAEELSRFDACPGDVLITRMGSIGRACVVPKGIGKARISYHLFRIRTNPDKCLPEFLAATICRSGTFQHQLRRLAHGAIMDGLSTSILKEIVFLLPPVEMQLHYLNVVRKVERNLIKINHSAENANILFSSLTHRAFRGELTPQAAEKLLKEAAAG</sequence>
<dbReference type="InterPro" id="IPR052021">
    <property type="entry name" value="Type-I_RS_S_subunit"/>
</dbReference>
<accession>D5C5B9</accession>
<name>D5C5B9_NITHN</name>